<feature type="compositionally biased region" description="Low complexity" evidence="5">
    <location>
        <begin position="297"/>
        <end position="306"/>
    </location>
</feature>
<comment type="similarity">
    <text evidence="1">Belongs to the sigma-70 factor family. ECF subfamily.</text>
</comment>
<feature type="domain" description="Polysaccharide export protein N-terminal" evidence="7">
    <location>
        <begin position="314"/>
        <end position="380"/>
    </location>
</feature>
<dbReference type="InterPro" id="IPR014284">
    <property type="entry name" value="RNA_pol_sigma-70_dom"/>
</dbReference>
<dbReference type="InterPro" id="IPR013325">
    <property type="entry name" value="RNA_pol_sigma_r2"/>
</dbReference>
<dbReference type="InterPro" id="IPR036388">
    <property type="entry name" value="WH-like_DNA-bd_sf"/>
</dbReference>
<evidence type="ECO:0000313" key="10">
    <source>
        <dbReference type="EMBL" id="XBH00825.1"/>
    </source>
</evidence>
<evidence type="ECO:0000256" key="4">
    <source>
        <dbReference type="ARBA" id="ARBA00023163"/>
    </source>
</evidence>
<keyword evidence="4" id="KW-0804">Transcription</keyword>
<dbReference type="Gene3D" id="1.10.10.10">
    <property type="entry name" value="Winged helix-like DNA-binding domain superfamily/Winged helix DNA-binding domain"/>
    <property type="match status" value="1"/>
</dbReference>
<evidence type="ECO:0000256" key="3">
    <source>
        <dbReference type="ARBA" id="ARBA00023082"/>
    </source>
</evidence>
<dbReference type="AlphaFoldDB" id="A0AAU7C6S9"/>
<dbReference type="GO" id="GO:0016987">
    <property type="term" value="F:sigma factor activity"/>
    <property type="evidence" value="ECO:0007669"/>
    <property type="project" value="UniProtKB-KW"/>
</dbReference>
<feature type="domain" description="Polysaccharide export protein N-terminal" evidence="7">
    <location>
        <begin position="437"/>
        <end position="499"/>
    </location>
</feature>
<dbReference type="GO" id="GO:0003677">
    <property type="term" value="F:DNA binding"/>
    <property type="evidence" value="ECO:0007669"/>
    <property type="project" value="InterPro"/>
</dbReference>
<evidence type="ECO:0000256" key="5">
    <source>
        <dbReference type="SAM" id="MobiDB-lite"/>
    </source>
</evidence>
<dbReference type="PANTHER" id="PTHR43133">
    <property type="entry name" value="RNA POLYMERASE ECF-TYPE SIGMA FACTO"/>
    <property type="match status" value="1"/>
</dbReference>
<keyword evidence="6" id="KW-1133">Transmembrane helix</keyword>
<dbReference type="Gene3D" id="3.30.1950.10">
    <property type="entry name" value="wza like domain"/>
    <property type="match status" value="2"/>
</dbReference>
<dbReference type="InterPro" id="IPR007627">
    <property type="entry name" value="RNA_pol_sigma70_r2"/>
</dbReference>
<name>A0AAU7C6S9_9BACT</name>
<reference evidence="10" key="1">
    <citation type="submission" date="2024-05" db="EMBL/GenBank/DDBJ databases">
        <title>Planctomycetes of the genus Singulisphaera possess chitinolytic capabilities.</title>
        <authorList>
            <person name="Ivanova A."/>
        </authorList>
    </citation>
    <scope>NUCLEOTIDE SEQUENCE</scope>
    <source>
        <strain evidence="10">Ch08T</strain>
    </source>
</reference>
<feature type="domain" description="RNA polymerase sigma-70 region 2" evidence="8">
    <location>
        <begin position="50"/>
        <end position="117"/>
    </location>
</feature>
<evidence type="ECO:0000259" key="9">
    <source>
        <dbReference type="Pfam" id="PF08281"/>
    </source>
</evidence>
<feature type="domain" description="RNA polymerase sigma factor 70 region 4 type 2" evidence="9">
    <location>
        <begin position="147"/>
        <end position="198"/>
    </location>
</feature>
<keyword evidence="6" id="KW-0472">Membrane</keyword>
<dbReference type="GO" id="GO:0006352">
    <property type="term" value="P:DNA-templated transcription initiation"/>
    <property type="evidence" value="ECO:0007669"/>
    <property type="project" value="InterPro"/>
</dbReference>
<accession>A0AAU7C6S9</accession>
<dbReference type="EMBL" id="CP155447">
    <property type="protein sequence ID" value="XBH00825.1"/>
    <property type="molecule type" value="Genomic_DNA"/>
</dbReference>
<dbReference type="Gene3D" id="1.10.1740.10">
    <property type="match status" value="1"/>
</dbReference>
<gene>
    <name evidence="10" type="ORF">V5E97_20945</name>
</gene>
<dbReference type="Pfam" id="PF04542">
    <property type="entry name" value="Sigma70_r2"/>
    <property type="match status" value="1"/>
</dbReference>
<protein>
    <submittedName>
        <fullName evidence="10">Sigma-70 family RNA polymerase sigma factor</fullName>
    </submittedName>
</protein>
<dbReference type="InterPro" id="IPR013324">
    <property type="entry name" value="RNA_pol_sigma_r3/r4-like"/>
</dbReference>
<sequence>MSTRESSAVMQHVRTVLNSGAAGGASDAQLLERFQSQYGKPEAEIAFAVLVARHGPMVLGVCRRVLREPNDVADAFQATFLVLVRKAGSVRVDDSLGRWLYGVSRRVAAKARTERARRTRREKGVPGGEPVETGWHLDAERRELLTAIDEEVERLPGPFRAAVELCDLGGLTHEVAAEQLGCPVGTIESRLSRGRKRLRERLARRGLTPLVFGLEGALRHGVPDSLSRATVANAIRNGAGSMATSILIEAAIKEMTLKKIFTVALGFGVVAAACGLGLSLGPRVMAENEQPKPEPQPAAAAEQASQRLAMGLQPPARIKPGDTLLIEVLEALPGRPISGERIVRPDGTVSLGFYGDLDVAGLNRHEIKAKLVEHLRKYISEDYLGLTRLDPGDPEDPNDDKLVPVAPQDSDRLFVDDSWNARSPTSVPSAVADGPPKVQPGDRLVIEVLEAIQGRPIAGDRLVRPDGTISLGFYGDVQVAGLNRHEIKEKLVSHLSKFLSSEKLGLTRKDPTTGQQVDIAPADSDRIFVDESINFQRASRKQPTEAMGEKLDQILQSLDDLKSSGPAGVRPDPKTARRLGDHERRLGTIESKLDRLIQEMESLR</sequence>
<evidence type="ECO:0000259" key="7">
    <source>
        <dbReference type="Pfam" id="PF02563"/>
    </source>
</evidence>
<evidence type="ECO:0000256" key="2">
    <source>
        <dbReference type="ARBA" id="ARBA00023015"/>
    </source>
</evidence>
<feature type="transmembrane region" description="Helical" evidence="6">
    <location>
        <begin position="260"/>
        <end position="281"/>
    </location>
</feature>
<dbReference type="SUPFAM" id="SSF88659">
    <property type="entry name" value="Sigma3 and sigma4 domains of RNA polymerase sigma factors"/>
    <property type="match status" value="1"/>
</dbReference>
<organism evidence="10">
    <name type="scientific">Singulisphaera sp. Ch08</name>
    <dbReference type="NCBI Taxonomy" id="3120278"/>
    <lineage>
        <taxon>Bacteria</taxon>
        <taxon>Pseudomonadati</taxon>
        <taxon>Planctomycetota</taxon>
        <taxon>Planctomycetia</taxon>
        <taxon>Isosphaerales</taxon>
        <taxon>Isosphaeraceae</taxon>
        <taxon>Singulisphaera</taxon>
    </lineage>
</organism>
<dbReference type="RefSeq" id="WP_406693503.1">
    <property type="nucleotide sequence ID" value="NZ_CP155447.1"/>
</dbReference>
<dbReference type="Pfam" id="PF08281">
    <property type="entry name" value="Sigma70_r4_2"/>
    <property type="match status" value="1"/>
</dbReference>
<dbReference type="Pfam" id="PF02563">
    <property type="entry name" value="Poly_export"/>
    <property type="match status" value="2"/>
</dbReference>
<keyword evidence="6" id="KW-0812">Transmembrane</keyword>
<evidence type="ECO:0000256" key="1">
    <source>
        <dbReference type="ARBA" id="ARBA00010641"/>
    </source>
</evidence>
<feature type="region of interest" description="Disordered" evidence="5">
    <location>
        <begin position="114"/>
        <end position="133"/>
    </location>
</feature>
<dbReference type="InterPro" id="IPR039425">
    <property type="entry name" value="RNA_pol_sigma-70-like"/>
</dbReference>
<dbReference type="CDD" id="cd06171">
    <property type="entry name" value="Sigma70_r4"/>
    <property type="match status" value="1"/>
</dbReference>
<keyword evidence="2" id="KW-0805">Transcription regulation</keyword>
<feature type="region of interest" description="Disordered" evidence="5">
    <location>
        <begin position="286"/>
        <end position="306"/>
    </location>
</feature>
<evidence type="ECO:0000259" key="8">
    <source>
        <dbReference type="Pfam" id="PF04542"/>
    </source>
</evidence>
<keyword evidence="3" id="KW-0731">Sigma factor</keyword>
<proteinExistence type="inferred from homology"/>
<dbReference type="InterPro" id="IPR013249">
    <property type="entry name" value="RNA_pol_sigma70_r4_t2"/>
</dbReference>
<evidence type="ECO:0000256" key="6">
    <source>
        <dbReference type="SAM" id="Phobius"/>
    </source>
</evidence>
<dbReference type="InterPro" id="IPR003715">
    <property type="entry name" value="Poly_export_N"/>
</dbReference>
<dbReference type="PANTHER" id="PTHR43133:SF51">
    <property type="entry name" value="RNA POLYMERASE SIGMA FACTOR"/>
    <property type="match status" value="1"/>
</dbReference>
<dbReference type="SUPFAM" id="SSF88946">
    <property type="entry name" value="Sigma2 domain of RNA polymerase sigma factors"/>
    <property type="match status" value="1"/>
</dbReference>
<dbReference type="NCBIfam" id="TIGR02937">
    <property type="entry name" value="sigma70-ECF"/>
    <property type="match status" value="1"/>
</dbReference>